<dbReference type="STRING" id="1391654.AKJ09_04410"/>
<dbReference type="PROSITE" id="PS51257">
    <property type="entry name" value="PROKAR_LIPOPROTEIN"/>
    <property type="match status" value="1"/>
</dbReference>
<feature type="region of interest" description="Disordered" evidence="1">
    <location>
        <begin position="23"/>
        <end position="65"/>
    </location>
</feature>
<dbReference type="OrthoDB" id="53254at2"/>
<accession>A0A0K1PWK0</accession>
<evidence type="ECO:0008006" key="5">
    <source>
        <dbReference type="Google" id="ProtNLM"/>
    </source>
</evidence>
<evidence type="ECO:0000313" key="3">
    <source>
        <dbReference type="EMBL" id="AKU97746.1"/>
    </source>
</evidence>
<evidence type="ECO:0000313" key="4">
    <source>
        <dbReference type="Proteomes" id="UP000064967"/>
    </source>
</evidence>
<evidence type="ECO:0000256" key="1">
    <source>
        <dbReference type="SAM" id="MobiDB-lite"/>
    </source>
</evidence>
<dbReference type="RefSeq" id="WP_146648839.1">
    <property type="nucleotide sequence ID" value="NZ_CP012333.1"/>
</dbReference>
<gene>
    <name evidence="3" type="ORF">AKJ09_04410</name>
</gene>
<keyword evidence="2" id="KW-0732">Signal</keyword>
<reference evidence="3 4" key="1">
    <citation type="submission" date="2015-08" db="EMBL/GenBank/DDBJ databases">
        <authorList>
            <person name="Babu N.S."/>
            <person name="Beckwith C.J."/>
            <person name="Beseler K.G."/>
            <person name="Brison A."/>
            <person name="Carone J.V."/>
            <person name="Caskin T.P."/>
            <person name="Diamond M."/>
            <person name="Durham M.E."/>
            <person name="Foxe J.M."/>
            <person name="Go M."/>
            <person name="Henderson B.A."/>
            <person name="Jones I.B."/>
            <person name="McGettigan J.A."/>
            <person name="Micheletti S.J."/>
            <person name="Nasrallah M.E."/>
            <person name="Ortiz D."/>
            <person name="Piller C.R."/>
            <person name="Privatt S.R."/>
            <person name="Schneider S.L."/>
            <person name="Sharp S."/>
            <person name="Smith T.C."/>
            <person name="Stanton J.D."/>
            <person name="Ullery H.E."/>
            <person name="Wilson R.J."/>
            <person name="Serrano M.G."/>
            <person name="Buck G."/>
            <person name="Lee V."/>
            <person name="Wang Y."/>
            <person name="Carvalho R."/>
            <person name="Voegtly L."/>
            <person name="Shi R."/>
            <person name="Duckworth R."/>
            <person name="Johnson A."/>
            <person name="Loviza R."/>
            <person name="Walstead R."/>
            <person name="Shah Z."/>
            <person name="Kiflezghi M."/>
            <person name="Wade K."/>
            <person name="Ball S.L."/>
            <person name="Bradley K.W."/>
            <person name="Asai D.J."/>
            <person name="Bowman C.A."/>
            <person name="Russell D.A."/>
            <person name="Pope W.H."/>
            <person name="Jacobs-Sera D."/>
            <person name="Hendrix R.W."/>
            <person name="Hatfull G.F."/>
        </authorList>
    </citation>
    <scope>NUCLEOTIDE SEQUENCE [LARGE SCALE GENOMIC DNA]</scope>
    <source>
        <strain evidence="3 4">DSM 27648</strain>
    </source>
</reference>
<keyword evidence="4" id="KW-1185">Reference proteome</keyword>
<dbReference type="Proteomes" id="UP000064967">
    <property type="component" value="Chromosome"/>
</dbReference>
<dbReference type="KEGG" id="llu:AKJ09_04410"/>
<sequence>MKARLLRIGCVSVALAAGVACATSNEETQETTPPADTVDGSTNLPDEPDAGRDSGDAAANVPDGWVPTCSPEGWCATTLPDPDTSFGSASVLENTVFGITNNTSLGTKIVQWKPESGWAYIDDGTQQSSLWVSRDIYAPSEDDVYFAMADYSPLAGAGSFGSIVFHGRRPVAPAKTWTWTQQRFDCANFDEPWLGGTGPDGVYLTACNTVYRLSAKGEGGGADTWDPIYTDDDPTPYSIHGISGRADDLWFVGWRASLFTSVTMCTYALRKTADGFEKVIDATLGFDDCTAKAGVLNFEKANMGNSTYSEGVAASPGSLLVYGYRQIFEVAKNASDAWTATALNPNLISSSGIVSVWGQSNDDLWIIGGSPSLVLRGEQATTANPKYRISSIAINGAPSLKNLNIVAGTSNSNLWVLGNEIAYHKTTP</sequence>
<feature type="chain" id="PRO_5005466140" description="Type IV fimbrial biogenesis protein PilY1" evidence="2">
    <location>
        <begin position="23"/>
        <end position="428"/>
    </location>
</feature>
<organism evidence="3 4">
    <name type="scientific">Labilithrix luteola</name>
    <dbReference type="NCBI Taxonomy" id="1391654"/>
    <lineage>
        <taxon>Bacteria</taxon>
        <taxon>Pseudomonadati</taxon>
        <taxon>Myxococcota</taxon>
        <taxon>Polyangia</taxon>
        <taxon>Polyangiales</taxon>
        <taxon>Labilitrichaceae</taxon>
        <taxon>Labilithrix</taxon>
    </lineage>
</organism>
<feature type="compositionally biased region" description="Polar residues" evidence="1">
    <location>
        <begin position="23"/>
        <end position="44"/>
    </location>
</feature>
<dbReference type="AlphaFoldDB" id="A0A0K1PWK0"/>
<dbReference type="EMBL" id="CP012333">
    <property type="protein sequence ID" value="AKU97746.1"/>
    <property type="molecule type" value="Genomic_DNA"/>
</dbReference>
<evidence type="ECO:0000256" key="2">
    <source>
        <dbReference type="SAM" id="SignalP"/>
    </source>
</evidence>
<name>A0A0K1PWK0_9BACT</name>
<feature type="signal peptide" evidence="2">
    <location>
        <begin position="1"/>
        <end position="22"/>
    </location>
</feature>
<protein>
    <recommendedName>
        <fullName evidence="5">Type IV fimbrial biogenesis protein PilY1</fullName>
    </recommendedName>
</protein>
<proteinExistence type="predicted"/>